<gene>
    <name evidence="1" type="ORF">CLV59_110218</name>
</gene>
<sequence length="242" mass="27079">MKHGKDISNELLQIAPMAQWPLEIPFSMPAGYFDGLPDLIADKILLSDAIGADMLPGFPPYSVPDNYFEHLPTTILSIIKNDGSSVQEELEELSPLLASIPRSTPFSLPENYFERISAEIPKPTPVIPIRHHSRSPWRQWAAAACVVAIMGTSALFFIRSEHHSTDIIDDIEYQLNNVSDDEIASYLQNHADAFDNEAIFSQAVQSGNMQQLEKQINGDLPSELLQKYQQEESFGNDELPNK</sequence>
<name>A0A327VNX8_9BACT</name>
<evidence type="ECO:0000313" key="1">
    <source>
        <dbReference type="EMBL" id="RAJ75169.1"/>
    </source>
</evidence>
<accession>A0A327VNX8</accession>
<proteinExistence type="predicted"/>
<dbReference type="AlphaFoldDB" id="A0A327VNX8"/>
<dbReference type="Proteomes" id="UP000249819">
    <property type="component" value="Unassembled WGS sequence"/>
</dbReference>
<evidence type="ECO:0000313" key="2">
    <source>
        <dbReference type="Proteomes" id="UP000249819"/>
    </source>
</evidence>
<organism evidence="1 2">
    <name type="scientific">Chitinophaga dinghuensis</name>
    <dbReference type="NCBI Taxonomy" id="1539050"/>
    <lineage>
        <taxon>Bacteria</taxon>
        <taxon>Pseudomonadati</taxon>
        <taxon>Bacteroidota</taxon>
        <taxon>Chitinophagia</taxon>
        <taxon>Chitinophagales</taxon>
        <taxon>Chitinophagaceae</taxon>
        <taxon>Chitinophaga</taxon>
    </lineage>
</organism>
<comment type="caution">
    <text evidence="1">The sequence shown here is derived from an EMBL/GenBank/DDBJ whole genome shotgun (WGS) entry which is preliminary data.</text>
</comment>
<reference evidence="1 2" key="1">
    <citation type="submission" date="2018-06" db="EMBL/GenBank/DDBJ databases">
        <title>Genomic Encyclopedia of Archaeal and Bacterial Type Strains, Phase II (KMG-II): from individual species to whole genera.</title>
        <authorList>
            <person name="Goeker M."/>
        </authorList>
    </citation>
    <scope>NUCLEOTIDE SEQUENCE [LARGE SCALE GENOMIC DNA]</scope>
    <source>
        <strain evidence="1 2">DSM 29821</strain>
    </source>
</reference>
<protein>
    <submittedName>
        <fullName evidence="1">Uncharacterized protein</fullName>
    </submittedName>
</protein>
<dbReference type="EMBL" id="QLMA01000010">
    <property type="protein sequence ID" value="RAJ75169.1"/>
    <property type="molecule type" value="Genomic_DNA"/>
</dbReference>
<keyword evidence="2" id="KW-1185">Reference proteome</keyword>